<dbReference type="InterPro" id="IPR050301">
    <property type="entry name" value="NTE"/>
</dbReference>
<evidence type="ECO:0000256" key="2">
    <source>
        <dbReference type="ARBA" id="ARBA00022963"/>
    </source>
</evidence>
<keyword evidence="2 4" id="KW-0442">Lipid degradation</keyword>
<dbReference type="Pfam" id="PF19890">
    <property type="entry name" value="DUF6363"/>
    <property type="match status" value="1"/>
</dbReference>
<dbReference type="EMBL" id="DXIQ01000051">
    <property type="protein sequence ID" value="HIV39001.1"/>
    <property type="molecule type" value="Genomic_DNA"/>
</dbReference>
<feature type="domain" description="PNPLA" evidence="5">
    <location>
        <begin position="5"/>
        <end position="174"/>
    </location>
</feature>
<dbReference type="Gene3D" id="3.40.1090.10">
    <property type="entry name" value="Cytosolic phospholipase A2 catalytic domain"/>
    <property type="match status" value="2"/>
</dbReference>
<name>A0A9D1TGG5_9FIRM</name>
<feature type="active site" description="Proton acceptor" evidence="4">
    <location>
        <position position="161"/>
    </location>
</feature>
<dbReference type="Proteomes" id="UP000886814">
    <property type="component" value="Unassembled WGS sequence"/>
</dbReference>
<dbReference type="PANTHER" id="PTHR14226">
    <property type="entry name" value="NEUROPATHY TARGET ESTERASE/SWISS CHEESE D.MELANOGASTER"/>
    <property type="match status" value="1"/>
</dbReference>
<dbReference type="CDD" id="cd07208">
    <property type="entry name" value="Pat_hypo_Ecoli_yjju_like"/>
    <property type="match status" value="1"/>
</dbReference>
<dbReference type="SUPFAM" id="SSF52151">
    <property type="entry name" value="FabD/lysophospholipase-like"/>
    <property type="match status" value="1"/>
</dbReference>
<dbReference type="InterPro" id="IPR002641">
    <property type="entry name" value="PNPLA_dom"/>
</dbReference>
<proteinExistence type="predicted"/>
<feature type="active site" description="Nucleophile" evidence="4">
    <location>
        <position position="38"/>
    </location>
</feature>
<reference evidence="6" key="1">
    <citation type="journal article" date="2021" name="PeerJ">
        <title>Extensive microbial diversity within the chicken gut microbiome revealed by metagenomics and culture.</title>
        <authorList>
            <person name="Gilroy R."/>
            <person name="Ravi A."/>
            <person name="Getino M."/>
            <person name="Pursley I."/>
            <person name="Horton D.L."/>
            <person name="Alikhan N.F."/>
            <person name="Baker D."/>
            <person name="Gharbi K."/>
            <person name="Hall N."/>
            <person name="Watson M."/>
            <person name="Adriaenssens E.M."/>
            <person name="Foster-Nyarko E."/>
            <person name="Jarju S."/>
            <person name="Secka A."/>
            <person name="Antonio M."/>
            <person name="Oren A."/>
            <person name="Chaudhuri R.R."/>
            <person name="La Ragione R."/>
            <person name="Hildebrand F."/>
            <person name="Pallen M.J."/>
        </authorList>
    </citation>
    <scope>NUCLEOTIDE SEQUENCE</scope>
    <source>
        <strain evidence="6">CHK195-9823</strain>
    </source>
</reference>
<feature type="short sequence motif" description="GXSXG" evidence="4">
    <location>
        <begin position="36"/>
        <end position="40"/>
    </location>
</feature>
<feature type="short sequence motif" description="DGA/G" evidence="4">
    <location>
        <begin position="161"/>
        <end position="163"/>
    </location>
</feature>
<feature type="short sequence motif" description="GXGXXG" evidence="4">
    <location>
        <begin position="9"/>
        <end position="14"/>
    </location>
</feature>
<protein>
    <submittedName>
        <fullName evidence="6">Patatin family protein</fullName>
    </submittedName>
</protein>
<dbReference type="Pfam" id="PF01734">
    <property type="entry name" value="Patatin"/>
    <property type="match status" value="1"/>
</dbReference>
<evidence type="ECO:0000313" key="7">
    <source>
        <dbReference type="Proteomes" id="UP000886814"/>
    </source>
</evidence>
<sequence>MKSAIIDVGGGMRGIYAAGVMDCCMEENIHFDVGIGVSAGSANMVSYAAGQKGRNYLFYTEYSSRKEYMSLRNLIHKGSYIDMDYIYGSLSNKGGENPLDYPAIAANPAEIITVATNALTGEAKYFDKSDIAQDNYDIIKASCSIPLACPPYMVKGTPYYDGALSDPIPVEKAFFMGCDKVVLILTRPKDFRRKPGKDRLIASGIRRKYPRAAARMEQRADNYNALLDQAVSLEHQGRILIIALDDICGMDTLTRDKDAMERFYKKGLRDGGAISLYLKNDVIPK</sequence>
<dbReference type="PROSITE" id="PS51635">
    <property type="entry name" value="PNPLA"/>
    <property type="match status" value="1"/>
</dbReference>
<dbReference type="GO" id="GO:0016042">
    <property type="term" value="P:lipid catabolic process"/>
    <property type="evidence" value="ECO:0007669"/>
    <property type="project" value="UniProtKB-UniRule"/>
</dbReference>
<organism evidence="6 7">
    <name type="scientific">Candidatus Blautia stercorigallinarum</name>
    <dbReference type="NCBI Taxonomy" id="2838501"/>
    <lineage>
        <taxon>Bacteria</taxon>
        <taxon>Bacillati</taxon>
        <taxon>Bacillota</taxon>
        <taxon>Clostridia</taxon>
        <taxon>Lachnospirales</taxon>
        <taxon>Lachnospiraceae</taxon>
        <taxon>Blautia</taxon>
    </lineage>
</organism>
<dbReference type="GO" id="GO:0016787">
    <property type="term" value="F:hydrolase activity"/>
    <property type="evidence" value="ECO:0007669"/>
    <property type="project" value="UniProtKB-UniRule"/>
</dbReference>
<keyword evidence="3 4" id="KW-0443">Lipid metabolism</keyword>
<accession>A0A9D1TGG5</accession>
<dbReference type="InterPro" id="IPR045943">
    <property type="entry name" value="DUF6363"/>
</dbReference>
<evidence type="ECO:0000259" key="5">
    <source>
        <dbReference type="PROSITE" id="PS51635"/>
    </source>
</evidence>
<comment type="caution">
    <text evidence="6">The sequence shown here is derived from an EMBL/GenBank/DDBJ whole genome shotgun (WGS) entry which is preliminary data.</text>
</comment>
<dbReference type="InterPro" id="IPR016035">
    <property type="entry name" value="Acyl_Trfase/lysoPLipase"/>
</dbReference>
<evidence type="ECO:0000256" key="1">
    <source>
        <dbReference type="ARBA" id="ARBA00022801"/>
    </source>
</evidence>
<gene>
    <name evidence="6" type="ORF">H9747_08390</name>
</gene>
<keyword evidence="1 4" id="KW-0378">Hydrolase</keyword>
<dbReference type="InterPro" id="IPR037483">
    <property type="entry name" value="YjjU-like"/>
</dbReference>
<dbReference type="PANTHER" id="PTHR14226:SF25">
    <property type="entry name" value="PHOSPHOESTERASE"/>
    <property type="match status" value="1"/>
</dbReference>
<evidence type="ECO:0000313" key="6">
    <source>
        <dbReference type="EMBL" id="HIV39001.1"/>
    </source>
</evidence>
<evidence type="ECO:0000256" key="4">
    <source>
        <dbReference type="PROSITE-ProRule" id="PRU01161"/>
    </source>
</evidence>
<reference evidence="6" key="2">
    <citation type="submission" date="2021-04" db="EMBL/GenBank/DDBJ databases">
        <authorList>
            <person name="Gilroy R."/>
        </authorList>
    </citation>
    <scope>NUCLEOTIDE SEQUENCE</scope>
    <source>
        <strain evidence="6">CHK195-9823</strain>
    </source>
</reference>
<dbReference type="AlphaFoldDB" id="A0A9D1TGG5"/>
<evidence type="ECO:0000256" key="3">
    <source>
        <dbReference type="ARBA" id="ARBA00023098"/>
    </source>
</evidence>